<dbReference type="SUPFAM" id="SSF56747">
    <property type="entry name" value="Prim-pol domain"/>
    <property type="match status" value="1"/>
</dbReference>
<name>A0ABW0YR43_9BACI</name>
<dbReference type="Pfam" id="PF09250">
    <property type="entry name" value="Prim-Pol"/>
    <property type="match status" value="1"/>
</dbReference>
<organism evidence="3 4">
    <name type="scientific">Thalassorhabdus alkalitolerans</name>
    <dbReference type="NCBI Taxonomy" id="2282697"/>
    <lineage>
        <taxon>Bacteria</taxon>
        <taxon>Bacillati</taxon>
        <taxon>Bacillota</taxon>
        <taxon>Bacilli</taxon>
        <taxon>Bacillales</taxon>
        <taxon>Bacillaceae</taxon>
        <taxon>Thalassorhabdus</taxon>
    </lineage>
</organism>
<accession>A0ABW0YR43</accession>
<dbReference type="Gene3D" id="3.30.720.160">
    <property type="entry name" value="Bifunctional DNA primase/polymerase, N-terminal"/>
    <property type="match status" value="1"/>
</dbReference>
<evidence type="ECO:0000259" key="1">
    <source>
        <dbReference type="SMART" id="SM00942"/>
    </source>
</evidence>
<feature type="domain" description="DNA primase/polymerase bifunctional N-terminal" evidence="2">
    <location>
        <begin position="10"/>
        <end position="169"/>
    </location>
</feature>
<dbReference type="InterPro" id="IPR015330">
    <property type="entry name" value="DNA_primase/pol_bifunc_N"/>
</dbReference>
<comment type="caution">
    <text evidence="3">The sequence shown here is derived from an EMBL/GenBank/DDBJ whole genome shotgun (WGS) entry which is preliminary data.</text>
</comment>
<evidence type="ECO:0000313" key="3">
    <source>
        <dbReference type="EMBL" id="MFC5713832.1"/>
    </source>
</evidence>
<dbReference type="SMART" id="SM00942">
    <property type="entry name" value="PriCT_1"/>
    <property type="match status" value="1"/>
</dbReference>
<evidence type="ECO:0000313" key="4">
    <source>
        <dbReference type="Proteomes" id="UP001596142"/>
    </source>
</evidence>
<gene>
    <name evidence="3" type="ORF">ACFPU1_13745</name>
</gene>
<keyword evidence="4" id="KW-1185">Reference proteome</keyword>
<reference evidence="4" key="1">
    <citation type="journal article" date="2019" name="Int. J. Syst. Evol. Microbiol.">
        <title>The Global Catalogue of Microorganisms (GCM) 10K type strain sequencing project: providing services to taxonomists for standard genome sequencing and annotation.</title>
        <authorList>
            <consortium name="The Broad Institute Genomics Platform"/>
            <consortium name="The Broad Institute Genome Sequencing Center for Infectious Disease"/>
            <person name="Wu L."/>
            <person name="Ma J."/>
        </authorList>
    </citation>
    <scope>NUCLEOTIDE SEQUENCE [LARGE SCALE GENOMIC DNA]</scope>
    <source>
        <strain evidence="4">CECT 7184</strain>
    </source>
</reference>
<protein>
    <submittedName>
        <fullName evidence="3">Bifunctional DNA primase/polymerase</fullName>
    </submittedName>
</protein>
<dbReference type="Proteomes" id="UP001596142">
    <property type="component" value="Unassembled WGS sequence"/>
</dbReference>
<feature type="domain" description="Primase C-terminal 1" evidence="1">
    <location>
        <begin position="191"/>
        <end position="256"/>
    </location>
</feature>
<evidence type="ECO:0000259" key="2">
    <source>
        <dbReference type="SMART" id="SM00943"/>
    </source>
</evidence>
<dbReference type="RefSeq" id="WP_385942092.1">
    <property type="nucleotide sequence ID" value="NZ_JBHSOZ010000007.1"/>
</dbReference>
<sequence length="264" mass="29836">MNTKKIGRAAIAYVNKLGWSVFPLKPGSKEPLYKGGFHKATKNIHQIKKWWSETPTANIGVPTGSKNNFFVIDVDVKNVDGYESLSYLTDQYGKLPETVQGITASNGSHYLFKYQEGVKNKVDFYPSIDVRGEGGYIVVPPSTVPSGRYEWELSSHPLQLEIANAPNWVLEMLISPKNEKLKAKPTEYWTEIFRGVNSGKRNNSAASLCGYLLKKDITPELVVEIMKLWNQSRVYPPLNVKELERVIDSIAGKELARRQRREGF</sequence>
<dbReference type="CDD" id="cd04859">
    <property type="entry name" value="Prim_Pol"/>
    <property type="match status" value="1"/>
</dbReference>
<dbReference type="EMBL" id="JBHSOZ010000007">
    <property type="protein sequence ID" value="MFC5713832.1"/>
    <property type="molecule type" value="Genomic_DNA"/>
</dbReference>
<dbReference type="SMART" id="SM00943">
    <property type="entry name" value="Prim-Pol"/>
    <property type="match status" value="1"/>
</dbReference>
<proteinExistence type="predicted"/>
<dbReference type="Pfam" id="PF08708">
    <property type="entry name" value="PriCT_1"/>
    <property type="match status" value="1"/>
</dbReference>
<dbReference type="InterPro" id="IPR014820">
    <property type="entry name" value="PriCT_1"/>
</dbReference>